<accession>A0A0E4C8T1</accession>
<comment type="subcellular location">
    <subcellularLocation>
        <location evidence="6">Cytoplasm</location>
    </subcellularLocation>
</comment>
<feature type="domain" description="Response regulatory" evidence="9">
    <location>
        <begin position="5"/>
        <end position="122"/>
    </location>
</feature>
<evidence type="ECO:0000259" key="10">
    <source>
        <dbReference type="PROSITE" id="PS50122"/>
    </source>
</evidence>
<evidence type="ECO:0000259" key="9">
    <source>
        <dbReference type="PROSITE" id="PS50110"/>
    </source>
</evidence>
<organism evidence="11 12">
    <name type="scientific">Syntrophomonas zehnderi OL-4</name>
    <dbReference type="NCBI Taxonomy" id="690567"/>
    <lineage>
        <taxon>Bacteria</taxon>
        <taxon>Bacillati</taxon>
        <taxon>Bacillota</taxon>
        <taxon>Clostridia</taxon>
        <taxon>Eubacteriales</taxon>
        <taxon>Syntrophomonadaceae</taxon>
        <taxon>Syntrophomonas</taxon>
    </lineage>
</organism>
<keyword evidence="3 6" id="KW-0378">Hydrolase</keyword>
<feature type="modified residue" description="4-aspartylphosphate" evidence="6 8">
    <location>
        <position position="56"/>
    </location>
</feature>
<comment type="PTM">
    <text evidence="6">Phosphorylated by CheA. Phosphorylation of the N-terminal regulatory domain activates the methylesterase activity.</text>
</comment>
<dbReference type="PROSITE" id="PS50110">
    <property type="entry name" value="RESPONSE_REGULATORY"/>
    <property type="match status" value="1"/>
</dbReference>
<dbReference type="Proteomes" id="UP000045545">
    <property type="component" value="Unassembled WGS sequence"/>
</dbReference>
<feature type="active site" evidence="6 7">
    <location>
        <position position="218"/>
    </location>
</feature>
<sequence length="373" mass="39875">MQPIKVLVVDDSAFMRKAISDLINSDSALHVVGTARNGRDALLKIGALQPDVVTLDIEMPELNGLMVLERVMNSQPLPIIMLSSLTQAGAEQTVQALQLGAVDFVAKPSGQISLDIDKLRDEIIRKIKMAAGTKNNLENFNIKSDINTITVPKEKIAPPADRVGNVARNTKTVKPLPIERQLNKLIVIGTSTGGPKALNQVIPKLPANLDAGILIVQHMPAGFTKSLAERLDSISQVKVKEAEDGEYILPGCAYIAPGDYHLKVLGQKTGPTQKLLVKLGQDPPRGGHRPSVDEMLVSVAEQFWGQIVAVIMTGMGHDGTAGLSPLKALGAKVIAEHQSTCVVYGMPKSAVASGNVTKVVPLQEIADEVLKML</sequence>
<dbReference type="InterPro" id="IPR035909">
    <property type="entry name" value="CheB_C"/>
</dbReference>
<evidence type="ECO:0000313" key="11">
    <source>
        <dbReference type="EMBL" id="CFX66046.1"/>
    </source>
</evidence>
<dbReference type="InterPro" id="IPR000673">
    <property type="entry name" value="Sig_transdc_resp-reg_Me-estase"/>
</dbReference>
<dbReference type="Pfam" id="PF00072">
    <property type="entry name" value="Response_reg"/>
    <property type="match status" value="1"/>
</dbReference>
<dbReference type="NCBIfam" id="NF001965">
    <property type="entry name" value="PRK00742.1"/>
    <property type="match status" value="1"/>
</dbReference>
<dbReference type="GO" id="GO:0050568">
    <property type="term" value="F:protein-glutamine glutaminase activity"/>
    <property type="evidence" value="ECO:0007669"/>
    <property type="project" value="UniProtKB-UniRule"/>
</dbReference>
<evidence type="ECO:0000256" key="5">
    <source>
        <dbReference type="ARBA" id="ARBA00048267"/>
    </source>
</evidence>
<reference evidence="11 12" key="1">
    <citation type="submission" date="2015-03" db="EMBL/GenBank/DDBJ databases">
        <authorList>
            <person name="Murphy D."/>
        </authorList>
    </citation>
    <scope>NUCLEOTIDE SEQUENCE [LARGE SCALE GENOMIC DNA]</scope>
    <source>
        <strain evidence="11 12">OL-4</strain>
    </source>
</reference>
<protein>
    <recommendedName>
        <fullName evidence="6">Protein-glutamate methylesterase/protein-glutamine glutaminase</fullName>
        <ecNumber evidence="6">3.1.1.61</ecNumber>
        <ecNumber evidence="6">3.5.1.44</ecNumber>
    </recommendedName>
</protein>
<feature type="active site" evidence="6 7">
    <location>
        <position position="191"/>
    </location>
</feature>
<keyword evidence="1 6" id="KW-0963">Cytoplasm</keyword>
<dbReference type="CDD" id="cd16432">
    <property type="entry name" value="CheB_Rec"/>
    <property type="match status" value="1"/>
</dbReference>
<dbReference type="GO" id="GO:0006935">
    <property type="term" value="P:chemotaxis"/>
    <property type="evidence" value="ECO:0007669"/>
    <property type="project" value="UniProtKB-UniRule"/>
</dbReference>
<comment type="function">
    <text evidence="4">May play the central regulatory role in sporulation. It may be an element of the effector pathway responsible for the activation of sporulation genes in response to nutritional stress. Spo0A may act in concert with spo0H (a sigma factor) to control the expression of some genes that are critical to the sporulation process.</text>
</comment>
<dbReference type="PROSITE" id="PS50122">
    <property type="entry name" value="CHEB"/>
    <property type="match status" value="1"/>
</dbReference>
<comment type="catalytic activity">
    <reaction evidence="5 6">
        <text>[protein]-L-glutamate 5-O-methyl ester + H2O = L-glutamyl-[protein] + methanol + H(+)</text>
        <dbReference type="Rhea" id="RHEA:23236"/>
        <dbReference type="Rhea" id="RHEA-COMP:10208"/>
        <dbReference type="Rhea" id="RHEA-COMP:10311"/>
        <dbReference type="ChEBI" id="CHEBI:15377"/>
        <dbReference type="ChEBI" id="CHEBI:15378"/>
        <dbReference type="ChEBI" id="CHEBI:17790"/>
        <dbReference type="ChEBI" id="CHEBI:29973"/>
        <dbReference type="ChEBI" id="CHEBI:82795"/>
        <dbReference type="EC" id="3.1.1.61"/>
    </reaction>
</comment>
<dbReference type="RefSeq" id="WP_046497421.1">
    <property type="nucleotide sequence ID" value="NZ_CGIH01000027.1"/>
</dbReference>
<evidence type="ECO:0000256" key="2">
    <source>
        <dbReference type="ARBA" id="ARBA00022500"/>
    </source>
</evidence>
<evidence type="ECO:0000256" key="3">
    <source>
        <dbReference type="ARBA" id="ARBA00022801"/>
    </source>
</evidence>
<dbReference type="AlphaFoldDB" id="A0A0E4C8T1"/>
<dbReference type="GO" id="GO:0005737">
    <property type="term" value="C:cytoplasm"/>
    <property type="evidence" value="ECO:0007669"/>
    <property type="project" value="UniProtKB-SubCell"/>
</dbReference>
<proteinExistence type="inferred from homology"/>
<evidence type="ECO:0000256" key="8">
    <source>
        <dbReference type="PROSITE-ProRule" id="PRU00169"/>
    </source>
</evidence>
<evidence type="ECO:0000313" key="12">
    <source>
        <dbReference type="Proteomes" id="UP000045545"/>
    </source>
</evidence>
<keyword evidence="2 6" id="KW-0145">Chemotaxis</keyword>
<dbReference type="SMART" id="SM00448">
    <property type="entry name" value="REC"/>
    <property type="match status" value="1"/>
</dbReference>
<dbReference type="EC" id="3.1.1.61" evidence="6"/>
<dbReference type="InterPro" id="IPR008248">
    <property type="entry name" value="CheB-like"/>
</dbReference>
<dbReference type="EMBL" id="CGIH01000027">
    <property type="protein sequence ID" value="CFX66046.1"/>
    <property type="molecule type" value="Genomic_DNA"/>
</dbReference>
<dbReference type="GO" id="GO:0000156">
    <property type="term" value="F:phosphorelay response regulator activity"/>
    <property type="evidence" value="ECO:0007669"/>
    <property type="project" value="InterPro"/>
</dbReference>
<evidence type="ECO:0000256" key="1">
    <source>
        <dbReference type="ARBA" id="ARBA00022490"/>
    </source>
</evidence>
<dbReference type="GO" id="GO:0008984">
    <property type="term" value="F:protein-glutamate methylesterase activity"/>
    <property type="evidence" value="ECO:0007669"/>
    <property type="project" value="UniProtKB-UniRule"/>
</dbReference>
<gene>
    <name evidence="6" type="primary">cheB</name>
    <name evidence="11" type="ORF">1594</name>
</gene>
<comment type="similarity">
    <text evidence="6">Belongs to the CheB family.</text>
</comment>
<feature type="domain" description="CheB-type methylesterase" evidence="10">
    <location>
        <begin position="175"/>
        <end position="373"/>
    </location>
</feature>
<dbReference type="InterPro" id="IPR011006">
    <property type="entry name" value="CheY-like_superfamily"/>
</dbReference>
<dbReference type="STRING" id="690567.1594"/>
<dbReference type="PIRSF" id="PIRSF000876">
    <property type="entry name" value="RR_chemtxs_CheB"/>
    <property type="match status" value="1"/>
</dbReference>
<dbReference type="Gene3D" id="3.40.50.2300">
    <property type="match status" value="1"/>
</dbReference>
<dbReference type="HAMAP" id="MF_00099">
    <property type="entry name" value="CheB_chemtxs"/>
    <property type="match status" value="1"/>
</dbReference>
<dbReference type="SUPFAM" id="SSF52738">
    <property type="entry name" value="Methylesterase CheB, C-terminal domain"/>
    <property type="match status" value="1"/>
</dbReference>
<dbReference type="SUPFAM" id="SSF52172">
    <property type="entry name" value="CheY-like"/>
    <property type="match status" value="1"/>
</dbReference>
<feature type="active site" evidence="6 7">
    <location>
        <position position="318"/>
    </location>
</feature>
<comment type="catalytic activity">
    <reaction evidence="6">
        <text>L-glutaminyl-[protein] + H2O = L-glutamyl-[protein] + NH4(+)</text>
        <dbReference type="Rhea" id="RHEA:16441"/>
        <dbReference type="Rhea" id="RHEA-COMP:10207"/>
        <dbReference type="Rhea" id="RHEA-COMP:10208"/>
        <dbReference type="ChEBI" id="CHEBI:15377"/>
        <dbReference type="ChEBI" id="CHEBI:28938"/>
        <dbReference type="ChEBI" id="CHEBI:29973"/>
        <dbReference type="ChEBI" id="CHEBI:30011"/>
        <dbReference type="EC" id="3.5.1.44"/>
    </reaction>
</comment>
<comment type="function">
    <text evidence="6">Involved in chemotaxis. Part of a chemotaxis signal transduction system that modulates chemotaxis in response to various stimuli. Catalyzes the demethylation of specific methylglutamate residues introduced into the chemoreceptors (methyl-accepting chemotaxis proteins or MCP) by CheR. Also mediates the irreversible deamidation of specific glutamine residues to glutamic acid.</text>
</comment>
<dbReference type="PANTHER" id="PTHR42872">
    <property type="entry name" value="PROTEIN-GLUTAMATE METHYLESTERASE/PROTEIN-GLUTAMINE GLUTAMINASE"/>
    <property type="match status" value="1"/>
</dbReference>
<keyword evidence="12" id="KW-1185">Reference proteome</keyword>
<name>A0A0E4C8T1_9FIRM</name>
<dbReference type="Gene3D" id="3.40.50.180">
    <property type="entry name" value="Methylesterase CheB, C-terminal domain"/>
    <property type="match status" value="1"/>
</dbReference>
<evidence type="ECO:0000256" key="4">
    <source>
        <dbReference type="ARBA" id="ARBA00024867"/>
    </source>
</evidence>
<dbReference type="PANTHER" id="PTHR42872:SF6">
    <property type="entry name" value="PROTEIN-GLUTAMATE METHYLESTERASE_PROTEIN-GLUTAMINE GLUTAMINASE"/>
    <property type="match status" value="1"/>
</dbReference>
<evidence type="ECO:0000256" key="6">
    <source>
        <dbReference type="HAMAP-Rule" id="MF_00099"/>
    </source>
</evidence>
<dbReference type="Pfam" id="PF01339">
    <property type="entry name" value="CheB_methylest"/>
    <property type="match status" value="1"/>
</dbReference>
<comment type="domain">
    <text evidence="6">Contains a C-terminal catalytic domain, and an N-terminal region which modulates catalytic activity.</text>
</comment>
<dbReference type="OrthoDB" id="9793421at2"/>
<dbReference type="EC" id="3.5.1.44" evidence="6"/>
<evidence type="ECO:0000256" key="7">
    <source>
        <dbReference type="PROSITE-ProRule" id="PRU00050"/>
    </source>
</evidence>
<dbReference type="CDD" id="cd17541">
    <property type="entry name" value="REC_CheB-like"/>
    <property type="match status" value="1"/>
</dbReference>
<keyword evidence="6 8" id="KW-0597">Phosphoprotein</keyword>
<dbReference type="InterPro" id="IPR001789">
    <property type="entry name" value="Sig_transdc_resp-reg_receiver"/>
</dbReference>